<dbReference type="InterPro" id="IPR051599">
    <property type="entry name" value="Cell_Envelope_Assoc"/>
</dbReference>
<dbReference type="EMBL" id="PFBA01000014">
    <property type="protein sequence ID" value="PIT92563.1"/>
    <property type="molecule type" value="Genomic_DNA"/>
</dbReference>
<protein>
    <submittedName>
        <fullName evidence="2">YdcF family protein</fullName>
    </submittedName>
</protein>
<dbReference type="PANTHER" id="PTHR30336">
    <property type="entry name" value="INNER MEMBRANE PROTEIN, PROBABLE PERMEASE"/>
    <property type="match status" value="1"/>
</dbReference>
<dbReference type="InterPro" id="IPR003848">
    <property type="entry name" value="DUF218"/>
</dbReference>
<name>A0A2M6WIG3_9BACT</name>
<sequence length="206" mass="23945">MKEIGLGQLIEIYGFALNDHLEKADAIVYLEGDSFARVKDCAHIWKKKLAPKIIISGTDDRPELGCFPATVVARKMRNLGVPQKAIIIEDQSINTRDQAIEIMKLAKEQKWKKIILVTSLYHQPRAYLTFVGTMLECKMKLRIINHAVRGLPWFIPTPRGKRLNILRGEISKINLYMRKGHLANFRQILDYQKWKEKNSRYDPRFI</sequence>
<reference evidence="3" key="1">
    <citation type="submission" date="2017-09" db="EMBL/GenBank/DDBJ databases">
        <title>Depth-based differentiation of microbial function through sediment-hosted aquifers and enrichment of novel symbionts in the deep terrestrial subsurface.</title>
        <authorList>
            <person name="Probst A.J."/>
            <person name="Ladd B."/>
            <person name="Jarett J.K."/>
            <person name="Geller-Mcgrath D.E."/>
            <person name="Sieber C.M.K."/>
            <person name="Emerson J.B."/>
            <person name="Anantharaman K."/>
            <person name="Thomas B.C."/>
            <person name="Malmstrom R."/>
            <person name="Stieglmeier M."/>
            <person name="Klingl A."/>
            <person name="Woyke T."/>
            <person name="Ryan C.M."/>
            <person name="Banfield J.F."/>
        </authorList>
    </citation>
    <scope>NUCLEOTIDE SEQUENCE [LARGE SCALE GENOMIC DNA]</scope>
</reference>
<dbReference type="Proteomes" id="UP000228635">
    <property type="component" value="Unassembled WGS sequence"/>
</dbReference>
<comment type="caution">
    <text evidence="2">The sequence shown here is derived from an EMBL/GenBank/DDBJ whole genome shotgun (WGS) entry which is preliminary data.</text>
</comment>
<dbReference type="Gene3D" id="3.40.50.620">
    <property type="entry name" value="HUPs"/>
    <property type="match status" value="1"/>
</dbReference>
<dbReference type="GO" id="GO:0043164">
    <property type="term" value="P:Gram-negative-bacterium-type cell wall biogenesis"/>
    <property type="evidence" value="ECO:0007669"/>
    <property type="project" value="TreeGrafter"/>
</dbReference>
<evidence type="ECO:0000313" key="3">
    <source>
        <dbReference type="Proteomes" id="UP000228635"/>
    </source>
</evidence>
<dbReference type="InterPro" id="IPR014729">
    <property type="entry name" value="Rossmann-like_a/b/a_fold"/>
</dbReference>
<dbReference type="CDD" id="cd06259">
    <property type="entry name" value="YdcF-like"/>
    <property type="match status" value="1"/>
</dbReference>
<evidence type="ECO:0000313" key="2">
    <source>
        <dbReference type="EMBL" id="PIT92563.1"/>
    </source>
</evidence>
<accession>A0A2M6WIG3</accession>
<feature type="domain" description="DUF218" evidence="1">
    <location>
        <begin position="25"/>
        <end position="133"/>
    </location>
</feature>
<organism evidence="2 3">
    <name type="scientific">Candidatus Harrisonbacteria bacterium CG10_big_fil_rev_8_21_14_0_10_42_17</name>
    <dbReference type="NCBI Taxonomy" id="1974584"/>
    <lineage>
        <taxon>Bacteria</taxon>
        <taxon>Candidatus Harrisoniibacteriota</taxon>
    </lineage>
</organism>
<gene>
    <name evidence="2" type="ORF">COU08_01720</name>
</gene>
<proteinExistence type="predicted"/>
<dbReference type="AlphaFoldDB" id="A0A2M6WIG3"/>
<dbReference type="Pfam" id="PF02698">
    <property type="entry name" value="DUF218"/>
    <property type="match status" value="1"/>
</dbReference>
<dbReference type="GO" id="GO:0005886">
    <property type="term" value="C:plasma membrane"/>
    <property type="evidence" value="ECO:0007669"/>
    <property type="project" value="TreeGrafter"/>
</dbReference>
<dbReference type="PANTHER" id="PTHR30336:SF4">
    <property type="entry name" value="ENVELOPE BIOGENESIS FACTOR ELYC"/>
    <property type="match status" value="1"/>
</dbReference>
<dbReference type="GO" id="GO:0000270">
    <property type="term" value="P:peptidoglycan metabolic process"/>
    <property type="evidence" value="ECO:0007669"/>
    <property type="project" value="TreeGrafter"/>
</dbReference>
<evidence type="ECO:0000259" key="1">
    <source>
        <dbReference type="Pfam" id="PF02698"/>
    </source>
</evidence>